<evidence type="ECO:0000256" key="12">
    <source>
        <dbReference type="ARBA" id="ARBA00072252"/>
    </source>
</evidence>
<keyword evidence="6" id="KW-0547">Nucleotide-binding</keyword>
<dbReference type="SMART" id="SM00382">
    <property type="entry name" value="AAA"/>
    <property type="match status" value="1"/>
</dbReference>
<feature type="transmembrane region" description="Helical" evidence="13">
    <location>
        <begin position="318"/>
        <end position="338"/>
    </location>
</feature>
<keyword evidence="2" id="KW-0813">Transport</keyword>
<feature type="transmembrane region" description="Helical" evidence="13">
    <location>
        <begin position="216"/>
        <end position="238"/>
    </location>
</feature>
<feature type="domain" description="ABC transporter" evidence="14">
    <location>
        <begin position="491"/>
        <end position="726"/>
    </location>
</feature>
<dbReference type="Pfam" id="PF03412">
    <property type="entry name" value="Peptidase_C39"/>
    <property type="match status" value="1"/>
</dbReference>
<dbReference type="InterPro" id="IPR011527">
    <property type="entry name" value="ABC1_TM_dom"/>
</dbReference>
<dbReference type="SUPFAM" id="SSF90123">
    <property type="entry name" value="ABC transporter transmembrane region"/>
    <property type="match status" value="1"/>
</dbReference>
<evidence type="ECO:0000256" key="7">
    <source>
        <dbReference type="ARBA" id="ARBA00022840"/>
    </source>
</evidence>
<dbReference type="InterPro" id="IPR005074">
    <property type="entry name" value="Peptidase_C39"/>
</dbReference>
<sequence>MYLNNNEIFEPELVVDQRNTGLDCLVIIAAFHGLPADWTELNHAFGHGTIFTSETIMLGAKRIGLSSKIVSQKPERLHKIALPAIAKDNDGRFFVIGKIVLSSELDNEIQKREIDDGAKILIQRPGEAPQWINYLEFIDEWSGDVLLFSSKANFIGETAKFDFTWFIPSIVKYRTTLAEILLISFVLQGIGLVSPMFFQVIMDKVLVNHAINTLDIISLGLLITTLFEVVLTSIRSYIFSFTSSKIDIELGAKLFNHLLGLPIAYFQARRVGDSVARIKEIENIRSFLTGNGITLVLDVIFSFVFFGVMFLYSPGLTLIVTLSVPLYIIQSAIFIPILRAKLNDKFNRGAENQSFLVETIGGIDTIKSLAVEPHWQRKWERQLAGYVVASLSATNISNVANSGVNLVSKLTTVLIMWIGASYVIEGKVSVGELVAFNMLAGQVSSPILRLAQLWNDFQQVGISMQRLGDILNTRTEIAGQKSRLPRLIGDIKFKNVSFRYRPDLPHVIHDFSFEIRAGEIVGIVGRSGSGKSTLTKLVQRLYVPDGGNVLIDGHDISIIDTASLRHQIGVVLQENNLFSRSIRDNIALSNPSASLDSIVSAAKLSGAHEFICQLPEGYDTHVGEHGAGLSGGQRQRIAIARALINNPRILIFDEATSALDYESERIIQENMKDIARGRTVLIIAHRLSAVRDASRILVMEQGRLAEVGTHAQLLENENGIYTHLYRFQIN</sequence>
<dbReference type="InterPro" id="IPR036640">
    <property type="entry name" value="ABC1_TM_sf"/>
</dbReference>
<dbReference type="NCBIfam" id="TIGR01846">
    <property type="entry name" value="type_I_sec_HlyB"/>
    <property type="match status" value="1"/>
</dbReference>
<dbReference type="EMBL" id="WWCX01000023">
    <property type="protein sequence ID" value="MYM95198.1"/>
    <property type="molecule type" value="Genomic_DNA"/>
</dbReference>
<dbReference type="SUPFAM" id="SSF52540">
    <property type="entry name" value="P-loop containing nucleoside triphosphate hydrolases"/>
    <property type="match status" value="1"/>
</dbReference>
<comment type="caution">
    <text evidence="17">The sequence shown here is derived from an EMBL/GenBank/DDBJ whole genome shotgun (WGS) entry which is preliminary data.</text>
</comment>
<dbReference type="CDD" id="cd18588">
    <property type="entry name" value="ABC_6TM_CyaB_HlyB_like"/>
    <property type="match status" value="1"/>
</dbReference>
<evidence type="ECO:0000256" key="10">
    <source>
        <dbReference type="ARBA" id="ARBA00055355"/>
    </source>
</evidence>
<evidence type="ECO:0000256" key="1">
    <source>
        <dbReference type="ARBA" id="ARBA00004651"/>
    </source>
</evidence>
<evidence type="ECO:0000259" key="16">
    <source>
        <dbReference type="PROSITE" id="PS50990"/>
    </source>
</evidence>
<protein>
    <recommendedName>
        <fullName evidence="12">Cyclolysin secretion/processing ATP-binding protein CyaB</fullName>
    </recommendedName>
</protein>
<dbReference type="AlphaFoldDB" id="A0A845GPV8"/>
<feature type="transmembrane region" description="Helical" evidence="13">
    <location>
        <begin position="287"/>
        <end position="312"/>
    </location>
</feature>
<dbReference type="GO" id="GO:0005524">
    <property type="term" value="F:ATP binding"/>
    <property type="evidence" value="ECO:0007669"/>
    <property type="project" value="UniProtKB-KW"/>
</dbReference>
<dbReference type="PROSITE" id="PS00211">
    <property type="entry name" value="ABC_TRANSPORTER_1"/>
    <property type="match status" value="1"/>
</dbReference>
<dbReference type="Pfam" id="PF00005">
    <property type="entry name" value="ABC_tran"/>
    <property type="match status" value="1"/>
</dbReference>
<evidence type="ECO:0000256" key="4">
    <source>
        <dbReference type="ARBA" id="ARBA00022692"/>
    </source>
</evidence>
<accession>A0A845GPV8</accession>
<dbReference type="GO" id="GO:0005886">
    <property type="term" value="C:plasma membrane"/>
    <property type="evidence" value="ECO:0007669"/>
    <property type="project" value="UniProtKB-SubCell"/>
</dbReference>
<feature type="transmembrane region" description="Helical" evidence="13">
    <location>
        <begin position="180"/>
        <end position="201"/>
    </location>
</feature>
<keyword evidence="5" id="KW-0354">Hemolysis</keyword>
<proteinExistence type="inferred from homology"/>
<dbReference type="InterPro" id="IPR010132">
    <property type="entry name" value="ATPase_T1SS_HlyB"/>
</dbReference>
<dbReference type="RefSeq" id="WP_161084329.1">
    <property type="nucleotide sequence ID" value="NZ_WWCX01000023.1"/>
</dbReference>
<evidence type="ECO:0000256" key="13">
    <source>
        <dbReference type="SAM" id="Phobius"/>
    </source>
</evidence>
<evidence type="ECO:0000313" key="18">
    <source>
        <dbReference type="Proteomes" id="UP000447355"/>
    </source>
</evidence>
<dbReference type="GO" id="GO:0030256">
    <property type="term" value="C:type I protein secretion system complex"/>
    <property type="evidence" value="ECO:0007669"/>
    <property type="project" value="InterPro"/>
</dbReference>
<dbReference type="GO" id="GO:0016887">
    <property type="term" value="F:ATP hydrolysis activity"/>
    <property type="evidence" value="ECO:0007669"/>
    <property type="project" value="InterPro"/>
</dbReference>
<keyword evidence="4 13" id="KW-0812">Transmembrane</keyword>
<evidence type="ECO:0000259" key="15">
    <source>
        <dbReference type="PROSITE" id="PS50929"/>
    </source>
</evidence>
<feature type="domain" description="ABC transmembrane type-1" evidence="15">
    <location>
        <begin position="180"/>
        <end position="459"/>
    </location>
</feature>
<dbReference type="FunFam" id="3.40.50.300:FF:000299">
    <property type="entry name" value="ABC transporter ATP-binding protein/permease"/>
    <property type="match status" value="1"/>
</dbReference>
<dbReference type="PANTHER" id="PTHR24221:SF647">
    <property type="entry name" value="BLL6336 PROTEIN"/>
    <property type="match status" value="1"/>
</dbReference>
<evidence type="ECO:0000259" key="14">
    <source>
        <dbReference type="PROSITE" id="PS50893"/>
    </source>
</evidence>
<keyword evidence="7" id="KW-0067">ATP-binding</keyword>
<dbReference type="InterPro" id="IPR003593">
    <property type="entry name" value="AAA+_ATPase"/>
</dbReference>
<dbReference type="PANTHER" id="PTHR24221">
    <property type="entry name" value="ATP-BINDING CASSETTE SUB-FAMILY B"/>
    <property type="match status" value="1"/>
</dbReference>
<evidence type="ECO:0000256" key="2">
    <source>
        <dbReference type="ARBA" id="ARBA00022448"/>
    </source>
</evidence>
<comment type="similarity">
    <text evidence="11">Belongs to the ABC transporter superfamily. Cyclolysin exporter (TC 3.A.1.109.2) family.</text>
</comment>
<evidence type="ECO:0000256" key="8">
    <source>
        <dbReference type="ARBA" id="ARBA00022989"/>
    </source>
</evidence>
<comment type="subcellular location">
    <subcellularLocation>
        <location evidence="1">Cell membrane</location>
        <topology evidence="1">Multi-pass membrane protein</topology>
    </subcellularLocation>
</comment>
<name>A0A845GPV8_9BURK</name>
<dbReference type="InterPro" id="IPR027417">
    <property type="entry name" value="P-loop_NTPase"/>
</dbReference>
<dbReference type="PROSITE" id="PS50929">
    <property type="entry name" value="ABC_TM1F"/>
    <property type="match status" value="1"/>
</dbReference>
<dbReference type="Gene3D" id="1.20.1560.10">
    <property type="entry name" value="ABC transporter type 1, transmembrane domain"/>
    <property type="match status" value="1"/>
</dbReference>
<dbReference type="PROSITE" id="PS50990">
    <property type="entry name" value="PEPTIDASE_C39"/>
    <property type="match status" value="1"/>
</dbReference>
<evidence type="ECO:0000256" key="9">
    <source>
        <dbReference type="ARBA" id="ARBA00023136"/>
    </source>
</evidence>
<dbReference type="GO" id="GO:0031640">
    <property type="term" value="P:killing of cells of another organism"/>
    <property type="evidence" value="ECO:0007669"/>
    <property type="project" value="UniProtKB-KW"/>
</dbReference>
<dbReference type="InterPro" id="IPR003439">
    <property type="entry name" value="ABC_transporter-like_ATP-bd"/>
</dbReference>
<dbReference type="PROSITE" id="PS50893">
    <property type="entry name" value="ABC_TRANSPORTER_2"/>
    <property type="match status" value="1"/>
</dbReference>
<evidence type="ECO:0000256" key="5">
    <source>
        <dbReference type="ARBA" id="ARBA00022735"/>
    </source>
</evidence>
<dbReference type="GO" id="GO:0140359">
    <property type="term" value="F:ABC-type transporter activity"/>
    <property type="evidence" value="ECO:0007669"/>
    <property type="project" value="InterPro"/>
</dbReference>
<keyword evidence="9 13" id="KW-0472">Membrane</keyword>
<evidence type="ECO:0000256" key="11">
    <source>
        <dbReference type="ARBA" id="ARBA00061173"/>
    </source>
</evidence>
<dbReference type="Pfam" id="PF00664">
    <property type="entry name" value="ABC_membrane"/>
    <property type="match status" value="1"/>
</dbReference>
<keyword evidence="3" id="KW-1003">Cell membrane</keyword>
<keyword evidence="5" id="KW-0204">Cytolysis</keyword>
<dbReference type="GO" id="GO:0034040">
    <property type="term" value="F:ATPase-coupled lipid transmembrane transporter activity"/>
    <property type="evidence" value="ECO:0007669"/>
    <property type="project" value="TreeGrafter"/>
</dbReference>
<dbReference type="GO" id="GO:0008233">
    <property type="term" value="F:peptidase activity"/>
    <property type="evidence" value="ECO:0007669"/>
    <property type="project" value="InterPro"/>
</dbReference>
<evidence type="ECO:0000313" key="17">
    <source>
        <dbReference type="EMBL" id="MYM95198.1"/>
    </source>
</evidence>
<dbReference type="GO" id="GO:0030253">
    <property type="term" value="P:protein secretion by the type I secretion system"/>
    <property type="evidence" value="ECO:0007669"/>
    <property type="project" value="InterPro"/>
</dbReference>
<comment type="function">
    <text evidence="10">Involved in the export of calmodulin-sensitive adenylate cyclase-hemolysin (cyclolysin).</text>
</comment>
<feature type="domain" description="Peptidase C39" evidence="16">
    <location>
        <begin position="14"/>
        <end position="148"/>
    </location>
</feature>
<dbReference type="Proteomes" id="UP000447355">
    <property type="component" value="Unassembled WGS sequence"/>
</dbReference>
<dbReference type="Gene3D" id="3.90.70.10">
    <property type="entry name" value="Cysteine proteinases"/>
    <property type="match status" value="1"/>
</dbReference>
<dbReference type="Gene3D" id="3.40.50.300">
    <property type="entry name" value="P-loop containing nucleotide triphosphate hydrolases"/>
    <property type="match status" value="1"/>
</dbReference>
<evidence type="ECO:0000256" key="3">
    <source>
        <dbReference type="ARBA" id="ARBA00022475"/>
    </source>
</evidence>
<dbReference type="InterPro" id="IPR017871">
    <property type="entry name" value="ABC_transporter-like_CS"/>
</dbReference>
<dbReference type="GO" id="GO:0006508">
    <property type="term" value="P:proteolysis"/>
    <property type="evidence" value="ECO:0007669"/>
    <property type="project" value="InterPro"/>
</dbReference>
<organism evidence="17 18">
    <name type="scientific">Duganella vulcania</name>
    <dbReference type="NCBI Taxonomy" id="2692166"/>
    <lineage>
        <taxon>Bacteria</taxon>
        <taxon>Pseudomonadati</taxon>
        <taxon>Pseudomonadota</taxon>
        <taxon>Betaproteobacteria</taxon>
        <taxon>Burkholderiales</taxon>
        <taxon>Oxalobacteraceae</taxon>
        <taxon>Telluria group</taxon>
        <taxon>Duganella</taxon>
    </lineage>
</organism>
<keyword evidence="8 13" id="KW-1133">Transmembrane helix</keyword>
<evidence type="ECO:0000256" key="6">
    <source>
        <dbReference type="ARBA" id="ARBA00022741"/>
    </source>
</evidence>
<reference evidence="17" key="1">
    <citation type="submission" date="2019-12" db="EMBL/GenBank/DDBJ databases">
        <title>Novel species isolated from a subtropical stream in China.</title>
        <authorList>
            <person name="Lu H."/>
        </authorList>
    </citation>
    <scope>NUCLEOTIDE SEQUENCE [LARGE SCALE GENOMIC DNA]</scope>
    <source>
        <strain evidence="17">FT81W</strain>
    </source>
</reference>
<dbReference type="InterPro" id="IPR039421">
    <property type="entry name" value="Type_1_exporter"/>
</dbReference>
<gene>
    <name evidence="17" type="ORF">GTP90_15120</name>
</gene>